<dbReference type="Proteomes" id="UP000293719">
    <property type="component" value="Chromosome"/>
</dbReference>
<dbReference type="SUPFAM" id="SSF46689">
    <property type="entry name" value="Homeodomain-like"/>
    <property type="match status" value="1"/>
</dbReference>
<dbReference type="EMBL" id="CP036532">
    <property type="protein sequence ID" value="QBK31932.1"/>
    <property type="molecule type" value="Genomic_DNA"/>
</dbReference>
<evidence type="ECO:0000313" key="3">
    <source>
        <dbReference type="EMBL" id="QBK31932.1"/>
    </source>
</evidence>
<dbReference type="InterPro" id="IPR002197">
    <property type="entry name" value="HTH_Fis"/>
</dbReference>
<dbReference type="Pfam" id="PF01590">
    <property type="entry name" value="GAF"/>
    <property type="match status" value="1"/>
</dbReference>
<keyword evidence="4" id="KW-1185">Reference proteome</keyword>
<dbReference type="PRINTS" id="PR01590">
    <property type="entry name" value="HTHFIS"/>
</dbReference>
<feature type="domain" description="GAF" evidence="1">
    <location>
        <begin position="65"/>
        <end position="199"/>
    </location>
</feature>
<dbReference type="InterPro" id="IPR003018">
    <property type="entry name" value="GAF"/>
</dbReference>
<dbReference type="InterPro" id="IPR009057">
    <property type="entry name" value="Homeodomain-like_sf"/>
</dbReference>
<name>A0A4P6V3C9_9HYPH</name>
<organism evidence="3 4">
    <name type="scientific">Roseitalea porphyridii</name>
    <dbReference type="NCBI Taxonomy" id="1852022"/>
    <lineage>
        <taxon>Bacteria</taxon>
        <taxon>Pseudomonadati</taxon>
        <taxon>Pseudomonadota</taxon>
        <taxon>Alphaproteobacteria</taxon>
        <taxon>Hyphomicrobiales</taxon>
        <taxon>Ahrensiaceae</taxon>
        <taxon>Roseitalea</taxon>
    </lineage>
</organism>
<proteinExistence type="predicted"/>
<accession>A0A4P6V3C9</accession>
<evidence type="ECO:0000313" key="4">
    <source>
        <dbReference type="Proteomes" id="UP000293719"/>
    </source>
</evidence>
<dbReference type="Gene3D" id="1.10.10.60">
    <property type="entry name" value="Homeodomain-like"/>
    <property type="match status" value="1"/>
</dbReference>
<dbReference type="KEGG" id="rpod:E0E05_15845"/>
<dbReference type="AlphaFoldDB" id="A0A4P6V3C9"/>
<dbReference type="InterPro" id="IPR029016">
    <property type="entry name" value="GAF-like_dom_sf"/>
</dbReference>
<reference evidence="3 4" key="1">
    <citation type="journal article" date="2017" name="Int. J. Syst. Evol. Microbiol.">
        <title>Roseitalea porphyridii gen. nov., sp. nov., isolated from a red alga, and reclassification of Hoeflea suaedae Chung et al. 2013 as Pseudohoeflea suaedae gen. nov., comb. nov.</title>
        <authorList>
            <person name="Hyeon J.W."/>
            <person name="Jeong S.E."/>
            <person name="Baek K."/>
            <person name="Jeon C.O."/>
        </authorList>
    </citation>
    <scope>NUCLEOTIDE SEQUENCE [LARGE SCALE GENOMIC DNA]</scope>
    <source>
        <strain evidence="3 4">MA7-20</strain>
    </source>
</reference>
<dbReference type="OrthoDB" id="9805953at2"/>
<dbReference type="Gene3D" id="3.30.450.40">
    <property type="match status" value="1"/>
</dbReference>
<dbReference type="RefSeq" id="WP_131617579.1">
    <property type="nucleotide sequence ID" value="NZ_CP036532.1"/>
</dbReference>
<dbReference type="SUPFAM" id="SSF55781">
    <property type="entry name" value="GAF domain-like"/>
    <property type="match status" value="1"/>
</dbReference>
<dbReference type="GO" id="GO:0043565">
    <property type="term" value="F:sequence-specific DNA binding"/>
    <property type="evidence" value="ECO:0007669"/>
    <property type="project" value="InterPro"/>
</dbReference>
<dbReference type="Pfam" id="PF02954">
    <property type="entry name" value="HTH_8"/>
    <property type="match status" value="1"/>
</dbReference>
<sequence>MIRHHVDRVLESVSSSRAAARCAVAASWRRSFAKHGLDPAAPPANRDLDPDRLGQQREASGRLLHLAEPRLDELFHMIAHCGAAVFLTDQDGLVLSGRTSAGDAEAFRSWGLEPGADWNEARQGTNGIGTCIAERRALIVHRDEHYMAQNIGMSCIDAPVYGPDGALVAALDVSSARADQTESMNQLIAAMVNRLSMQIETDLFRDHFSGRRILIAGEESAGAQLLAVDRDDIVVGATRAARQSFGMAREGRIERRPLRDLTGEDAAGLEGAERGAVLRAITRAGGNMSEAARELGIGRATLYRRMKRLGVSERPQDLSQD</sequence>
<feature type="domain" description="DNA binding HTH" evidence="2">
    <location>
        <begin position="270"/>
        <end position="309"/>
    </location>
</feature>
<evidence type="ECO:0000259" key="2">
    <source>
        <dbReference type="Pfam" id="PF02954"/>
    </source>
</evidence>
<dbReference type="GeneID" id="90768779"/>
<evidence type="ECO:0000259" key="1">
    <source>
        <dbReference type="Pfam" id="PF01590"/>
    </source>
</evidence>
<gene>
    <name evidence="3" type="ORF">E0E05_15845</name>
</gene>
<protein>
    <submittedName>
        <fullName evidence="3">GAF domain-containing protein</fullName>
    </submittedName>
</protein>